<protein>
    <submittedName>
        <fullName evidence="2">Uncharacterized protein</fullName>
    </submittedName>
</protein>
<dbReference type="WBParaSite" id="Hba_02571">
    <property type="protein sequence ID" value="Hba_02571"/>
    <property type="gene ID" value="Hba_02571"/>
</dbReference>
<dbReference type="AlphaFoldDB" id="A0A1I7WCZ3"/>
<keyword evidence="1" id="KW-1185">Reference proteome</keyword>
<evidence type="ECO:0000313" key="2">
    <source>
        <dbReference type="WBParaSite" id="Hba_02571"/>
    </source>
</evidence>
<organism evidence="1 2">
    <name type="scientific">Heterorhabditis bacteriophora</name>
    <name type="common">Entomopathogenic nematode worm</name>
    <dbReference type="NCBI Taxonomy" id="37862"/>
    <lineage>
        <taxon>Eukaryota</taxon>
        <taxon>Metazoa</taxon>
        <taxon>Ecdysozoa</taxon>
        <taxon>Nematoda</taxon>
        <taxon>Chromadorea</taxon>
        <taxon>Rhabditida</taxon>
        <taxon>Rhabditina</taxon>
        <taxon>Rhabditomorpha</taxon>
        <taxon>Strongyloidea</taxon>
        <taxon>Heterorhabditidae</taxon>
        <taxon>Heterorhabditis</taxon>
    </lineage>
</organism>
<sequence>MQPADSTACQEWKGWRGWPSQGWRPHSSLAAPMSAPVTRLAFSSRISSSMAMNRSRVLSDDVFALDHHAPDGHPPDQLV</sequence>
<name>A0A1I7WCZ3_HETBA</name>
<accession>A0A1I7WCZ3</accession>
<evidence type="ECO:0000313" key="1">
    <source>
        <dbReference type="Proteomes" id="UP000095283"/>
    </source>
</evidence>
<proteinExistence type="predicted"/>
<dbReference type="Proteomes" id="UP000095283">
    <property type="component" value="Unplaced"/>
</dbReference>
<reference evidence="2" key="1">
    <citation type="submission" date="2016-11" db="UniProtKB">
        <authorList>
            <consortium name="WormBaseParasite"/>
        </authorList>
    </citation>
    <scope>IDENTIFICATION</scope>
</reference>